<dbReference type="Pfam" id="PF03372">
    <property type="entry name" value="Exo_endo_phos"/>
    <property type="match status" value="1"/>
</dbReference>
<dbReference type="SUPFAM" id="SSF56219">
    <property type="entry name" value="DNase I-like"/>
    <property type="match status" value="1"/>
</dbReference>
<keyword evidence="3" id="KW-1185">Reference proteome</keyword>
<dbReference type="PANTHER" id="PTHR33710:SF77">
    <property type="entry name" value="DNASE I-LIKE SUPERFAMILY PROTEIN"/>
    <property type="match status" value="1"/>
</dbReference>
<evidence type="ECO:0000313" key="2">
    <source>
        <dbReference type="EMBL" id="KAK2646419.1"/>
    </source>
</evidence>
<dbReference type="EMBL" id="JANJYI010000006">
    <property type="protein sequence ID" value="KAK2646419.1"/>
    <property type="molecule type" value="Genomic_DNA"/>
</dbReference>
<comment type="caution">
    <text evidence="2">The sequence shown here is derived from an EMBL/GenBank/DDBJ whole genome shotgun (WGS) entry which is preliminary data.</text>
</comment>
<dbReference type="Gene3D" id="3.60.10.10">
    <property type="entry name" value="Endonuclease/exonuclease/phosphatase"/>
    <property type="match status" value="1"/>
</dbReference>
<evidence type="ECO:0000259" key="1">
    <source>
        <dbReference type="Pfam" id="PF03372"/>
    </source>
</evidence>
<name>A0AAD9U1Z1_9ROSI</name>
<evidence type="ECO:0000313" key="3">
    <source>
        <dbReference type="Proteomes" id="UP001280121"/>
    </source>
</evidence>
<organism evidence="2 3">
    <name type="scientific">Dipteronia dyeriana</name>
    <dbReference type="NCBI Taxonomy" id="168575"/>
    <lineage>
        <taxon>Eukaryota</taxon>
        <taxon>Viridiplantae</taxon>
        <taxon>Streptophyta</taxon>
        <taxon>Embryophyta</taxon>
        <taxon>Tracheophyta</taxon>
        <taxon>Spermatophyta</taxon>
        <taxon>Magnoliopsida</taxon>
        <taxon>eudicotyledons</taxon>
        <taxon>Gunneridae</taxon>
        <taxon>Pentapetalae</taxon>
        <taxon>rosids</taxon>
        <taxon>malvids</taxon>
        <taxon>Sapindales</taxon>
        <taxon>Sapindaceae</taxon>
        <taxon>Hippocastanoideae</taxon>
        <taxon>Acereae</taxon>
        <taxon>Dipteronia</taxon>
    </lineage>
</organism>
<dbReference type="PANTHER" id="PTHR33710">
    <property type="entry name" value="BNAC02G09200D PROTEIN"/>
    <property type="match status" value="1"/>
</dbReference>
<protein>
    <recommendedName>
        <fullName evidence="1">Endonuclease/exonuclease/phosphatase domain-containing protein</fullName>
    </recommendedName>
</protein>
<proteinExistence type="predicted"/>
<dbReference type="GO" id="GO:0003824">
    <property type="term" value="F:catalytic activity"/>
    <property type="evidence" value="ECO:0007669"/>
    <property type="project" value="InterPro"/>
</dbReference>
<dbReference type="InterPro" id="IPR036691">
    <property type="entry name" value="Endo/exonu/phosph_ase_sf"/>
</dbReference>
<feature type="domain" description="Endonuclease/exonuclease/phosphatase" evidence="1">
    <location>
        <begin position="116"/>
        <end position="318"/>
    </location>
</feature>
<gene>
    <name evidence="2" type="ORF">Ddye_021614</name>
</gene>
<accession>A0AAD9U1Z1</accession>
<dbReference type="InterPro" id="IPR005135">
    <property type="entry name" value="Endo/exonuclease/phosphatase"/>
</dbReference>
<sequence>MTATKNTYANHKKSEGSRFTILYDIAEIETNKRETIPHIDTQTMGTSTKVLSEISNKKHTEKNQLSSSATKYLVESHVTATLSKPFKENVSLRDMVRASGRILNRAASKKGFVTVVSDLRRLGHFDVLAVLELRISGDNAVKIFGRLGFSNKFIVEATGFSAGIWLLWNENKVKLQVVASSKHTVIAVVAEGNRYWVLIIVYTDMNAVIRRNLWGYLSAIRSCFKGPWVLMGDFNEITGSDENRGGRIGFSRTGSVDWINENKLVDLGFIGQKYTWMTKRGFSEIIKERLDRALCSIDWRIEFAEGFLSHLPRIFSYHYPIFLNLHSQHIPRSGLKPFRFEAMW</sequence>
<dbReference type="Proteomes" id="UP001280121">
    <property type="component" value="Unassembled WGS sequence"/>
</dbReference>
<dbReference type="AlphaFoldDB" id="A0AAD9U1Z1"/>
<reference evidence="2" key="1">
    <citation type="journal article" date="2023" name="Plant J.">
        <title>Genome sequences and population genomics provide insights into the demographic history, inbreeding, and mutation load of two 'living fossil' tree species of Dipteronia.</title>
        <authorList>
            <person name="Feng Y."/>
            <person name="Comes H.P."/>
            <person name="Chen J."/>
            <person name="Zhu S."/>
            <person name="Lu R."/>
            <person name="Zhang X."/>
            <person name="Li P."/>
            <person name="Qiu J."/>
            <person name="Olsen K.M."/>
            <person name="Qiu Y."/>
        </authorList>
    </citation>
    <scope>NUCLEOTIDE SEQUENCE</scope>
    <source>
        <strain evidence="2">KIB01</strain>
    </source>
</reference>